<accession>A0AA45WUT7</accession>
<evidence type="ECO:0000313" key="2">
    <source>
        <dbReference type="EMBL" id="SMP48139.1"/>
    </source>
</evidence>
<gene>
    <name evidence="2" type="ORF">SAMN06296020_103214</name>
</gene>
<keyword evidence="1" id="KW-0472">Membrane</keyword>
<sequence length="102" mass="12079">MRKRHQSKQRHLQQIARILVLITILTVPCSIVFHHLYQREVQLQQRRIRLEEMRMTLIEMEIERNELLAQINDVYQAARPVEHRSGIISGEVASLSTIKANR</sequence>
<comment type="caution">
    <text evidence="2">The sequence shown here is derived from an EMBL/GenBank/DDBJ whole genome shotgun (WGS) entry which is preliminary data.</text>
</comment>
<keyword evidence="1" id="KW-0812">Transmembrane</keyword>
<name>A0AA45WUT7_9CLOT</name>
<feature type="transmembrane region" description="Helical" evidence="1">
    <location>
        <begin position="15"/>
        <end position="37"/>
    </location>
</feature>
<organism evidence="2 3">
    <name type="scientific">Anoxynatronum buryatiense</name>
    <dbReference type="NCBI Taxonomy" id="489973"/>
    <lineage>
        <taxon>Bacteria</taxon>
        <taxon>Bacillati</taxon>
        <taxon>Bacillota</taxon>
        <taxon>Clostridia</taxon>
        <taxon>Eubacteriales</taxon>
        <taxon>Clostridiaceae</taxon>
        <taxon>Anoxynatronum</taxon>
    </lineage>
</organism>
<dbReference type="Proteomes" id="UP001158066">
    <property type="component" value="Unassembled WGS sequence"/>
</dbReference>
<evidence type="ECO:0000313" key="3">
    <source>
        <dbReference type="Proteomes" id="UP001158066"/>
    </source>
</evidence>
<dbReference type="RefSeq" id="WP_283408484.1">
    <property type="nucleotide sequence ID" value="NZ_FXUF01000003.1"/>
</dbReference>
<dbReference type="AlphaFoldDB" id="A0AA45WUT7"/>
<keyword evidence="1" id="KW-1133">Transmembrane helix</keyword>
<proteinExistence type="predicted"/>
<reference evidence="2" key="1">
    <citation type="submission" date="2017-05" db="EMBL/GenBank/DDBJ databases">
        <authorList>
            <person name="Varghese N."/>
            <person name="Submissions S."/>
        </authorList>
    </citation>
    <scope>NUCLEOTIDE SEQUENCE</scope>
    <source>
        <strain evidence="2">Su22</strain>
    </source>
</reference>
<keyword evidence="3" id="KW-1185">Reference proteome</keyword>
<evidence type="ECO:0000256" key="1">
    <source>
        <dbReference type="SAM" id="Phobius"/>
    </source>
</evidence>
<protein>
    <submittedName>
        <fullName evidence="2">Uncharacterized protein</fullName>
    </submittedName>
</protein>
<dbReference type="EMBL" id="FXUF01000003">
    <property type="protein sequence ID" value="SMP48139.1"/>
    <property type="molecule type" value="Genomic_DNA"/>
</dbReference>